<dbReference type="EMBL" id="CP003098">
    <property type="protein sequence ID" value="AET33322.1"/>
    <property type="molecule type" value="Genomic_DNA"/>
</dbReference>
<sequence length="82" mass="9251">MIVTRFEFSRDDSCHKLGLRHPVYAVLEKLRQLGPGEGVEVVTDDFDWALTIETVARGAAYEVAREDASGRARIVIYRRVAT</sequence>
<keyword evidence="2" id="KW-1185">Reference proteome</keyword>
<dbReference type="Proteomes" id="UP000005867">
    <property type="component" value="Chromosome"/>
</dbReference>
<proteinExistence type="predicted"/>
<dbReference type="InterPro" id="IPR036868">
    <property type="entry name" value="TusA-like_sf"/>
</dbReference>
<dbReference type="OrthoDB" id="26852at2157"/>
<dbReference type="HOGENOM" id="CLU_2613775_0_0_2"/>
<dbReference type="BioCyc" id="PSP1104324:GJSN-1878-MONOMER"/>
<gene>
    <name evidence="1" type="ORF">P186_1920</name>
</gene>
<evidence type="ECO:0000313" key="1">
    <source>
        <dbReference type="EMBL" id="AET33322.1"/>
    </source>
</evidence>
<accession>G7VHW2</accession>
<dbReference type="RefSeq" id="WP_014289147.1">
    <property type="nucleotide sequence ID" value="NC_016645.1"/>
</dbReference>
<dbReference type="SUPFAM" id="SSF64307">
    <property type="entry name" value="SirA-like"/>
    <property type="match status" value="1"/>
</dbReference>
<evidence type="ECO:0000313" key="2">
    <source>
        <dbReference type="Proteomes" id="UP000005867"/>
    </source>
</evidence>
<dbReference type="eggNOG" id="arCOG07052">
    <property type="taxonomic scope" value="Archaea"/>
</dbReference>
<organism evidence="1 2">
    <name type="scientific">Pyrobaculum ferrireducens</name>
    <dbReference type="NCBI Taxonomy" id="1104324"/>
    <lineage>
        <taxon>Archaea</taxon>
        <taxon>Thermoproteota</taxon>
        <taxon>Thermoprotei</taxon>
        <taxon>Thermoproteales</taxon>
        <taxon>Thermoproteaceae</taxon>
        <taxon>Pyrobaculum</taxon>
    </lineage>
</organism>
<protein>
    <submittedName>
        <fullName evidence="1">Uncharacterized protein</fullName>
    </submittedName>
</protein>
<reference evidence="1 2" key="1">
    <citation type="journal article" date="2012" name="J. Bacteriol.">
        <title>Complete genome sequence of strain 1860, a crenarchaeon of the genus pyrobaculum able to grow with various electron acceptors.</title>
        <authorList>
            <person name="Mardanov A.V."/>
            <person name="Gumerov V.M."/>
            <person name="Slobodkina G.B."/>
            <person name="Beletsky A.V."/>
            <person name="Bonch-Osmolovskaya E.A."/>
            <person name="Ravin N.V."/>
            <person name="Skryabin K.G."/>
        </authorList>
    </citation>
    <scope>NUCLEOTIDE SEQUENCE [LARGE SCALE GENOMIC DNA]</scope>
    <source>
        <strain evidence="1 2">1860</strain>
    </source>
</reference>
<dbReference type="STRING" id="1104324.P186_1920"/>
<dbReference type="KEGG" id="pyr:P186_1920"/>
<dbReference type="AlphaFoldDB" id="G7VHW2"/>
<dbReference type="GeneID" id="11596413"/>
<name>G7VHW2_9CREN</name>